<dbReference type="Proteomes" id="UP000070442">
    <property type="component" value="Unassembled WGS sequence"/>
</dbReference>
<keyword evidence="3" id="KW-1133">Transmembrane helix</keyword>
<evidence type="ECO:0000256" key="4">
    <source>
        <dbReference type="ARBA" id="ARBA00023136"/>
    </source>
</evidence>
<dbReference type="STRING" id="755172.HMPREF1863_01171"/>
<evidence type="ECO:0000256" key="3">
    <source>
        <dbReference type="ARBA" id="ARBA00022989"/>
    </source>
</evidence>
<dbReference type="EMBL" id="LSDG01000036">
    <property type="protein sequence ID" value="KXB65960.1"/>
    <property type="molecule type" value="Genomic_DNA"/>
</dbReference>
<dbReference type="GO" id="GO:0012505">
    <property type="term" value="C:endomembrane system"/>
    <property type="evidence" value="ECO:0007669"/>
    <property type="project" value="UniProtKB-SubCell"/>
</dbReference>
<evidence type="ECO:0000259" key="5">
    <source>
        <dbReference type="Pfam" id="PF06803"/>
    </source>
</evidence>
<keyword evidence="2" id="KW-0812">Transmembrane</keyword>
<dbReference type="RefSeq" id="WP_068368229.1">
    <property type="nucleotide sequence ID" value="NZ_KQ960178.1"/>
</dbReference>
<reference evidence="7" key="1">
    <citation type="submission" date="2016-01" db="EMBL/GenBank/DDBJ databases">
        <authorList>
            <person name="Mitreva M."/>
            <person name="Pepin K.H."/>
            <person name="Mihindukulasuriya K.A."/>
            <person name="Fulton R."/>
            <person name="Fronick C."/>
            <person name="O'Laughlin M."/>
            <person name="Miner T."/>
            <person name="Herter B."/>
            <person name="Rosa B.A."/>
            <person name="Cordes M."/>
            <person name="Tomlinson C."/>
            <person name="Wollam A."/>
            <person name="Palsikar V.B."/>
            <person name="Mardis E.R."/>
            <person name="Wilson R.K."/>
        </authorList>
    </citation>
    <scope>NUCLEOTIDE SEQUENCE [LARGE SCALE GENOMIC DNA]</scope>
    <source>
        <strain evidence="7">DNF00729</strain>
    </source>
</reference>
<gene>
    <name evidence="6" type="ORF">HMPREF1863_01171</name>
</gene>
<dbReference type="PATRIC" id="fig|755172.3.peg.1132"/>
<evidence type="ECO:0000256" key="2">
    <source>
        <dbReference type="ARBA" id="ARBA00022692"/>
    </source>
</evidence>
<accession>A0A134AEI4</accession>
<proteinExistence type="predicted"/>
<keyword evidence="7" id="KW-1185">Reference proteome</keyword>
<evidence type="ECO:0000256" key="1">
    <source>
        <dbReference type="ARBA" id="ARBA00004127"/>
    </source>
</evidence>
<comment type="caution">
    <text evidence="6">The sequence shown here is derived from an EMBL/GenBank/DDBJ whole genome shotgun (WGS) entry which is preliminary data.</text>
</comment>
<keyword evidence="4" id="KW-0472">Membrane</keyword>
<feature type="domain" description="DUF1232" evidence="5">
    <location>
        <begin position="70"/>
        <end position="104"/>
    </location>
</feature>
<dbReference type="AlphaFoldDB" id="A0A134AEI4"/>
<sequence>MWESILNSKSHRARRVISDPERLEKLAKDSFSLLRGKQRFSRVQSEAELLVHMVKDTVSGRYRGIGKKNILMIVAGLLYLVNPMDVVPDFIFAIGFADDLGVLVYVMSKLSEEIADYRQWKKREEERVDAPDLEGYTVIEEDA</sequence>
<organism evidence="6 7">
    <name type="scientific">Aedoeadaptatus coxii</name>
    <dbReference type="NCBI Taxonomy" id="755172"/>
    <lineage>
        <taxon>Bacteria</taxon>
        <taxon>Bacillati</taxon>
        <taxon>Bacillota</taxon>
        <taxon>Tissierellia</taxon>
        <taxon>Tissierellales</taxon>
        <taxon>Peptoniphilaceae</taxon>
        <taxon>Aedoeadaptatus</taxon>
    </lineage>
</organism>
<evidence type="ECO:0000313" key="6">
    <source>
        <dbReference type="EMBL" id="KXB65960.1"/>
    </source>
</evidence>
<protein>
    <recommendedName>
        <fullName evidence="5">DUF1232 domain-containing protein</fullName>
    </recommendedName>
</protein>
<dbReference type="InterPro" id="IPR010652">
    <property type="entry name" value="DUF1232"/>
</dbReference>
<dbReference type="Pfam" id="PF06803">
    <property type="entry name" value="DUF1232"/>
    <property type="match status" value="1"/>
</dbReference>
<name>A0A134AEI4_9FIRM</name>
<comment type="subcellular location">
    <subcellularLocation>
        <location evidence="1">Endomembrane system</location>
        <topology evidence="1">Multi-pass membrane protein</topology>
    </subcellularLocation>
</comment>
<evidence type="ECO:0000313" key="7">
    <source>
        <dbReference type="Proteomes" id="UP000070442"/>
    </source>
</evidence>